<dbReference type="AlphaFoldDB" id="A0A395HZ68"/>
<accession>A0A395HZ68</accession>
<evidence type="ECO:0000313" key="2">
    <source>
        <dbReference type="EMBL" id="RAL12765.1"/>
    </source>
</evidence>
<protein>
    <submittedName>
        <fullName evidence="2">Uncharacterized protein</fullName>
    </submittedName>
</protein>
<feature type="compositionally biased region" description="Low complexity" evidence="1">
    <location>
        <begin position="358"/>
        <end position="368"/>
    </location>
</feature>
<evidence type="ECO:0000256" key="1">
    <source>
        <dbReference type="SAM" id="MobiDB-lite"/>
    </source>
</evidence>
<feature type="compositionally biased region" description="Pro residues" evidence="1">
    <location>
        <begin position="384"/>
        <end position="395"/>
    </location>
</feature>
<sequence>MTSRSSVNSNLMRRPRAMGVLSTLLLPCIQVRKLRRSRRARDHHSSWSCAGIAELEQQQQHDSNLSASVGDEKQGRQGEASDEATELSAFSEKETRPPPAAATTITQTTSIRLVSCADSECSTLGPDDAPILEEEEERDMDLAVAKSPDLLSDEETDVEQSSPVLVQKVIAMEVVSSRPPSRAGGGGGENCFLAAAAVKAKAQSKDDLDLELASRRIPRNSDRRPRPASMEVQTTGALKLPEIKSRIIEDIPEGVEDDEGRQDDGVNVRPLKQAVASKRATLKAETAVEGEEDDNTNKNQKRSSTWRLSQRKSMVELFNLLQSTAAAVAAAPKLSNLKVPLAPKSSPYRSSTTAVVDSPSSVYSRPCSSAPPPPTTPRKRTKLPSPPPPTPPPKSPNQIIRRPLPQTPQRKHNSVQYPAEHVSTTPSSPSPSPTKKQRRMGTVLFPLGSLHHSGTGAGAPTSPHHPHPPSHSHSHPQSQSHIHSPNNAQTLFC</sequence>
<dbReference type="VEuPathDB" id="FungiDB:BO97DRAFT_451443"/>
<feature type="compositionally biased region" description="Polar residues" evidence="1">
    <location>
        <begin position="58"/>
        <end position="67"/>
    </location>
</feature>
<feature type="region of interest" description="Disordered" evidence="1">
    <location>
        <begin position="58"/>
        <end position="106"/>
    </location>
</feature>
<name>A0A395HZ68_ASPHC</name>
<feature type="compositionally biased region" description="Basic residues" evidence="1">
    <location>
        <begin position="464"/>
        <end position="474"/>
    </location>
</feature>
<proteinExistence type="predicted"/>
<dbReference type="OrthoDB" id="4506787at2759"/>
<dbReference type="EMBL" id="KZ824282">
    <property type="protein sequence ID" value="RAL12765.1"/>
    <property type="molecule type" value="Genomic_DNA"/>
</dbReference>
<feature type="region of interest" description="Disordered" evidence="1">
    <location>
        <begin position="250"/>
        <end position="309"/>
    </location>
</feature>
<dbReference type="GeneID" id="37203271"/>
<reference evidence="2 3" key="1">
    <citation type="submission" date="2018-02" db="EMBL/GenBank/DDBJ databases">
        <title>The genomes of Aspergillus section Nigri reveals drivers in fungal speciation.</title>
        <authorList>
            <consortium name="DOE Joint Genome Institute"/>
            <person name="Vesth T.C."/>
            <person name="Nybo J."/>
            <person name="Theobald S."/>
            <person name="Brandl J."/>
            <person name="Frisvad J.C."/>
            <person name="Nielsen K.F."/>
            <person name="Lyhne E.K."/>
            <person name="Kogle M.E."/>
            <person name="Kuo A."/>
            <person name="Riley R."/>
            <person name="Clum A."/>
            <person name="Nolan M."/>
            <person name="Lipzen A."/>
            <person name="Salamov A."/>
            <person name="Henrissat B."/>
            <person name="Wiebenga A."/>
            <person name="De vries R.P."/>
            <person name="Grigoriev I.V."/>
            <person name="Mortensen U.H."/>
            <person name="Andersen M.R."/>
            <person name="Baker S.E."/>
        </authorList>
    </citation>
    <scope>NUCLEOTIDE SEQUENCE [LARGE SCALE GENOMIC DNA]</scope>
    <source>
        <strain evidence="2 3">CBS 101889</strain>
    </source>
</reference>
<organism evidence="2 3">
    <name type="scientific">Aspergillus homomorphus (strain CBS 101889)</name>
    <dbReference type="NCBI Taxonomy" id="1450537"/>
    <lineage>
        <taxon>Eukaryota</taxon>
        <taxon>Fungi</taxon>
        <taxon>Dikarya</taxon>
        <taxon>Ascomycota</taxon>
        <taxon>Pezizomycotina</taxon>
        <taxon>Eurotiomycetes</taxon>
        <taxon>Eurotiomycetidae</taxon>
        <taxon>Eurotiales</taxon>
        <taxon>Aspergillaceae</taxon>
        <taxon>Aspergillus</taxon>
        <taxon>Aspergillus subgen. Circumdati</taxon>
    </lineage>
</organism>
<dbReference type="RefSeq" id="XP_025551919.1">
    <property type="nucleotide sequence ID" value="XM_025698982.1"/>
</dbReference>
<dbReference type="Proteomes" id="UP000248961">
    <property type="component" value="Unassembled WGS sequence"/>
</dbReference>
<feature type="compositionally biased region" description="Acidic residues" evidence="1">
    <location>
        <begin position="250"/>
        <end position="261"/>
    </location>
</feature>
<feature type="compositionally biased region" description="Low complexity" evidence="1">
    <location>
        <begin position="475"/>
        <end position="485"/>
    </location>
</feature>
<keyword evidence="3" id="KW-1185">Reference proteome</keyword>
<feature type="region of interest" description="Disordered" evidence="1">
    <location>
        <begin position="204"/>
        <end position="236"/>
    </location>
</feature>
<gene>
    <name evidence="2" type="ORF">BO97DRAFT_451443</name>
</gene>
<feature type="region of interest" description="Disordered" evidence="1">
    <location>
        <begin position="333"/>
        <end position="493"/>
    </location>
</feature>
<evidence type="ECO:0000313" key="3">
    <source>
        <dbReference type="Proteomes" id="UP000248961"/>
    </source>
</evidence>